<dbReference type="InterPro" id="IPR036529">
    <property type="entry name" value="KIX_dom_sf"/>
</dbReference>
<dbReference type="Pfam" id="PF16987">
    <property type="entry name" value="KIX_2"/>
    <property type="match status" value="2"/>
</dbReference>
<evidence type="ECO:0000313" key="6">
    <source>
        <dbReference type="EMBL" id="KAI0512383.1"/>
    </source>
</evidence>
<dbReference type="SUPFAM" id="SSF47040">
    <property type="entry name" value="Kix domain of CBP (creb binding protein)"/>
    <property type="match status" value="2"/>
</dbReference>
<feature type="compositionally biased region" description="Low complexity" evidence="4">
    <location>
        <begin position="1015"/>
        <end position="1037"/>
    </location>
</feature>
<proteinExistence type="predicted"/>
<feature type="region of interest" description="Disordered" evidence="4">
    <location>
        <begin position="211"/>
        <end position="318"/>
    </location>
</feature>
<feature type="region of interest" description="Disordered" evidence="4">
    <location>
        <begin position="370"/>
        <end position="424"/>
    </location>
</feature>
<dbReference type="EMBL" id="JAGYWB010000009">
    <property type="protein sequence ID" value="KAI0512383.1"/>
    <property type="molecule type" value="Genomic_DNA"/>
</dbReference>
<feature type="compositionally biased region" description="Polar residues" evidence="4">
    <location>
        <begin position="346"/>
        <end position="356"/>
    </location>
</feature>
<feature type="compositionally biased region" description="Pro residues" evidence="4">
    <location>
        <begin position="1061"/>
        <end position="1075"/>
    </location>
</feature>
<feature type="compositionally biased region" description="Polar residues" evidence="4">
    <location>
        <begin position="812"/>
        <end position="822"/>
    </location>
</feature>
<evidence type="ECO:0000256" key="3">
    <source>
        <dbReference type="SAM" id="Coils"/>
    </source>
</evidence>
<keyword evidence="3" id="KW-0175">Coiled coil</keyword>
<feature type="region of interest" description="Disordered" evidence="4">
    <location>
        <begin position="793"/>
        <end position="822"/>
    </location>
</feature>
<feature type="region of interest" description="Disordered" evidence="4">
    <location>
        <begin position="659"/>
        <end position="691"/>
    </location>
</feature>
<protein>
    <recommendedName>
        <fullName evidence="5">Mediator complex subunit 15 KIX domain-containing protein</fullName>
    </recommendedName>
</protein>
<dbReference type="GO" id="GO:0005634">
    <property type="term" value="C:nucleus"/>
    <property type="evidence" value="ECO:0007669"/>
    <property type="project" value="UniProtKB-SubCell"/>
</dbReference>
<feature type="compositionally biased region" description="Low complexity" evidence="4">
    <location>
        <begin position="579"/>
        <end position="594"/>
    </location>
</feature>
<feature type="compositionally biased region" description="Polar residues" evidence="4">
    <location>
        <begin position="846"/>
        <end position="861"/>
    </location>
</feature>
<reference evidence="6" key="1">
    <citation type="journal article" date="2022" name="Front. Genet.">
        <title>Chromosome-Scale Assembly of the Dendrobium nobile Genome Provides Insights Into the Molecular Mechanism of the Biosynthesis of the Medicinal Active Ingredient of Dendrobium.</title>
        <authorList>
            <person name="Xu Q."/>
            <person name="Niu S.-C."/>
            <person name="Li K.-L."/>
            <person name="Zheng P.-J."/>
            <person name="Zhang X.-J."/>
            <person name="Jia Y."/>
            <person name="Liu Y."/>
            <person name="Niu Y.-X."/>
            <person name="Yu L.-H."/>
            <person name="Chen D.-F."/>
            <person name="Zhang G.-Q."/>
        </authorList>
    </citation>
    <scope>NUCLEOTIDE SEQUENCE</scope>
    <source>
        <tissue evidence="6">Leaf</tissue>
    </source>
</reference>
<dbReference type="InterPro" id="IPR044661">
    <property type="entry name" value="MED15a/b/c-like"/>
</dbReference>
<feature type="region of interest" description="Disordered" evidence="4">
    <location>
        <begin position="334"/>
        <end position="357"/>
    </location>
</feature>
<feature type="region of interest" description="Disordered" evidence="4">
    <location>
        <begin position="570"/>
        <end position="594"/>
    </location>
</feature>
<keyword evidence="7" id="KW-1185">Reference proteome</keyword>
<dbReference type="GO" id="GO:0003713">
    <property type="term" value="F:transcription coactivator activity"/>
    <property type="evidence" value="ECO:0007669"/>
    <property type="project" value="InterPro"/>
</dbReference>
<dbReference type="OrthoDB" id="785129at2759"/>
<dbReference type="PANTHER" id="PTHR33137:SF4">
    <property type="entry name" value="MEDIATOR OF RNA POLYMERASE II TRANSCRIPTION SUBUNIT 15A-RELATED"/>
    <property type="match status" value="1"/>
</dbReference>
<feature type="region of interest" description="Disordered" evidence="4">
    <location>
        <begin position="1001"/>
        <end position="1079"/>
    </location>
</feature>
<comment type="subcellular location">
    <subcellularLocation>
        <location evidence="1">Nucleus</location>
    </subcellularLocation>
</comment>
<dbReference type="Gene3D" id="1.10.246.20">
    <property type="entry name" value="Coactivator CBP, KIX domain"/>
    <property type="match status" value="2"/>
</dbReference>
<dbReference type="SMR" id="A0A8T3BIY3"/>
<dbReference type="InterPro" id="IPR036546">
    <property type="entry name" value="MED15_KIX"/>
</dbReference>
<sequence length="1432" mass="157405">MSLSDSLAATFCSLRIDQGEPPSKESKNWRPAQDEPPFIDVSSSDWRSQLQPEARQRIVNKIMDTLRKHSPVAAPEGTTELKKNAVGFEEKIYAAAVNQSDYLRKISLKLLSMESKTQQNTPMNPLPGIIQNSTDAVSSSDWRSQLQPEARQRIVNKIMDTLRRHLPVVAPEGMTELKKIAVRFEEKIYAAAVNQSDYLRKISLKMLSMETKTQQNAPMNPQPGVNQNSTDTGSLAIPPQVNSQGQPLPQIPLVGPPSGRQQLLPQSLQNNTPASMQGSSSLSAAPSITGLSQSTITNFGHTSNMQNMPGISHSSVNNSLAQGTTADIYANAPRHMQGRQQQQSQNPLMYQNSHQPQLKKIHNTALLQPSMPQQQQQQSLLQTNQLQTSQQSTMQMPSGLTSGQSSIQQPPATSIQSASQPALQQNQLNAIQQSVSPLLPQHVQAFPRQSQQPQSSLHQQTNLQQQQQQQQQQQLIGQQANMSNIQQNQLLGQQNSIVDIKQQQQRLPVQQNNLINMQQSQQLLNQQSLSLHQQQLGQQTNMQGLQQQQQPQSQQQQQLLGSLQNISNMQSHQRSMQLLQQSKNMSQAQQQLQQPSISLLQPQGQQALHLSSQQHLMSQFQPQGQLQQPLAMQQQSNGGMQREIQQRISSGTLLQPQSALEQQKQFMQSQRGIPEVSSSTSMDSTAQTGHNGADWQEEVYQKIQVMKEAHLAELQEFHLKISQRYQQSEMMPQAKQSGNFEKLKSFKVLLERVLAFLQISKNSITIVLKEKLPTYEKQILGLLNTNNKQKIMPSQLQGQQQQLHHPGGLAQSTPQHQPSQVLQMQQHENLGNQVHQMNMAGSITSMGSLQQGTMGSLQQSGVGPLPNSVSASQQTNLNNLSQSSLSSLQPNGTSVQNSNVLQQQHLKQQQQEHLLQNQQQLKQQLQQHQMQQQLLQQQQRLQQPLQQQVHQQQKQQQPSQLPVHQMSQLHPMNELNELKARQGSSIKPGIYQQTFTGVQRPNYYPQQLKPGASFPISSPQSLQASSPQISHHSSPQIEHALLPTHAKPGTPMQSTGSPFVVPSPSPSTPIAPSPIPGDSEKLLSAAVSLPTTGQATNQQAASAPLQSQSISVATPGISASPLLAEFPSQEGNLTNATSRVGASERPLERLIKAVQSMSPTALSSAVSDISSVVSMIDRIAGSAPGNGSRAAVGEDLVAMTKCRLQARNFMSQDGGTTTKKMKRHTSAMPLNNVSSAGSVNDNFMKFGSLDSPELESTATSHVKRRKLEVNHALQEEIREINQQLIDTVVSICDEDSDSAAAAASEGVGEGTIIECSFNGVAFSPSLKAHFASMHMCPIAPLRLLVPSNYPKCSPLLLDKLPIEPSKEFEDLSIKAKSRFSISLRGLSQPMSLGEMAGTWDTCARKVIVEYVQKTGGGSFSSTYGAWVNCVGA</sequence>
<feature type="domain" description="Mediator complex subunit 15 KIX" evidence="5">
    <location>
        <begin position="44"/>
        <end position="121"/>
    </location>
</feature>
<dbReference type="FunFam" id="1.10.246.20:FF:000003">
    <property type="entry name" value="Mediator of RNA polymerase II transcription subunit 15a"/>
    <property type="match status" value="2"/>
</dbReference>
<feature type="compositionally biased region" description="Polar residues" evidence="4">
    <location>
        <begin position="399"/>
        <end position="415"/>
    </location>
</feature>
<feature type="compositionally biased region" description="Low complexity" evidence="4">
    <location>
        <begin position="370"/>
        <end position="398"/>
    </location>
</feature>
<feature type="compositionally biased region" description="Low complexity" evidence="4">
    <location>
        <begin position="795"/>
        <end position="811"/>
    </location>
</feature>
<evidence type="ECO:0000256" key="4">
    <source>
        <dbReference type="SAM" id="MobiDB-lite"/>
    </source>
</evidence>
<gene>
    <name evidence="6" type="ORF">KFK09_013022</name>
</gene>
<accession>A0A8T3BIY3</accession>
<evidence type="ECO:0000259" key="5">
    <source>
        <dbReference type="Pfam" id="PF16987"/>
    </source>
</evidence>
<feature type="compositionally biased region" description="Polar residues" evidence="4">
    <location>
        <begin position="259"/>
        <end position="318"/>
    </location>
</feature>
<feature type="region of interest" description="Disordered" evidence="4">
    <location>
        <begin position="615"/>
        <end position="642"/>
    </location>
</feature>
<feature type="compositionally biased region" description="Polar residues" evidence="4">
    <location>
        <begin position="659"/>
        <end position="690"/>
    </location>
</feature>
<dbReference type="Proteomes" id="UP000829196">
    <property type="component" value="Unassembled WGS sequence"/>
</dbReference>
<dbReference type="GO" id="GO:0031490">
    <property type="term" value="F:chromatin DNA binding"/>
    <property type="evidence" value="ECO:0007669"/>
    <property type="project" value="InterPro"/>
</dbReference>
<evidence type="ECO:0000256" key="2">
    <source>
        <dbReference type="ARBA" id="ARBA00023242"/>
    </source>
</evidence>
<feature type="compositionally biased region" description="Low complexity" evidence="4">
    <location>
        <begin position="615"/>
        <end position="636"/>
    </location>
</feature>
<feature type="region of interest" description="Disordered" evidence="4">
    <location>
        <begin position="17"/>
        <end position="46"/>
    </location>
</feature>
<feature type="coiled-coil region" evidence="3">
    <location>
        <begin position="907"/>
        <end position="938"/>
    </location>
</feature>
<comment type="caution">
    <text evidence="6">The sequence shown here is derived from an EMBL/GenBank/DDBJ whole genome shotgun (WGS) entry which is preliminary data.</text>
</comment>
<name>A0A8T3BIY3_DENNO</name>
<feature type="region of interest" description="Disordered" evidence="4">
    <location>
        <begin position="846"/>
        <end position="872"/>
    </location>
</feature>
<dbReference type="PANTHER" id="PTHR33137">
    <property type="entry name" value="MEDIATOR OF RNA POLYMERASE II TRANSCRIPTION SUBUNIT 15A-RELATED"/>
    <property type="match status" value="1"/>
</dbReference>
<organism evidence="6 7">
    <name type="scientific">Dendrobium nobile</name>
    <name type="common">Orchid</name>
    <dbReference type="NCBI Taxonomy" id="94219"/>
    <lineage>
        <taxon>Eukaryota</taxon>
        <taxon>Viridiplantae</taxon>
        <taxon>Streptophyta</taxon>
        <taxon>Embryophyta</taxon>
        <taxon>Tracheophyta</taxon>
        <taxon>Spermatophyta</taxon>
        <taxon>Magnoliopsida</taxon>
        <taxon>Liliopsida</taxon>
        <taxon>Asparagales</taxon>
        <taxon>Orchidaceae</taxon>
        <taxon>Epidendroideae</taxon>
        <taxon>Malaxideae</taxon>
        <taxon>Dendrobiinae</taxon>
        <taxon>Dendrobium</taxon>
    </lineage>
</organism>
<feature type="compositionally biased region" description="Polar residues" evidence="4">
    <location>
        <begin position="211"/>
        <end position="233"/>
    </location>
</feature>
<evidence type="ECO:0000256" key="1">
    <source>
        <dbReference type="ARBA" id="ARBA00004123"/>
    </source>
</evidence>
<evidence type="ECO:0000313" key="7">
    <source>
        <dbReference type="Proteomes" id="UP000829196"/>
    </source>
</evidence>
<feature type="domain" description="Mediator complex subunit 15 KIX" evidence="5">
    <location>
        <begin position="140"/>
        <end position="217"/>
    </location>
</feature>
<keyword evidence="2" id="KW-0539">Nucleus</keyword>